<dbReference type="InterPro" id="IPR043129">
    <property type="entry name" value="ATPase_NBD"/>
</dbReference>
<dbReference type="Gene3D" id="3.30.420.40">
    <property type="match status" value="2"/>
</dbReference>
<gene>
    <name evidence="9" type="ORF">INP51_00840</name>
</gene>
<keyword evidence="6 9" id="KW-0418">Kinase</keyword>
<dbReference type="RefSeq" id="WP_193735885.1">
    <property type="nucleotide sequence ID" value="NZ_CP063304.1"/>
</dbReference>
<dbReference type="PANTHER" id="PTHR18964:SF149">
    <property type="entry name" value="BIFUNCTIONAL UDP-N-ACETYLGLUCOSAMINE 2-EPIMERASE_N-ACETYLMANNOSAMINE KINASE"/>
    <property type="match status" value="1"/>
</dbReference>
<dbReference type="NCBIfam" id="TIGR00744">
    <property type="entry name" value="ROK_glcA_fam"/>
    <property type="match status" value="1"/>
</dbReference>
<evidence type="ECO:0000256" key="6">
    <source>
        <dbReference type="ARBA" id="ARBA00022777"/>
    </source>
</evidence>
<protein>
    <recommendedName>
        <fullName evidence="3">Glucokinase</fullName>
        <ecNumber evidence="2">2.7.1.2</ecNumber>
    </recommendedName>
    <alternativeName>
        <fullName evidence="8">Glucose kinase</fullName>
    </alternativeName>
</protein>
<dbReference type="SUPFAM" id="SSF53067">
    <property type="entry name" value="Actin-like ATPase domain"/>
    <property type="match status" value="1"/>
</dbReference>
<keyword evidence="7" id="KW-0067">ATP-binding</keyword>
<evidence type="ECO:0000256" key="7">
    <source>
        <dbReference type="ARBA" id="ARBA00022840"/>
    </source>
</evidence>
<dbReference type="AlphaFoldDB" id="A0A7M2RGX1"/>
<comment type="similarity">
    <text evidence="1">Belongs to the ROK (NagC/XylR) family.</text>
</comment>
<sequence>MAEYIFGVDIGGTSIKFGLFLTDGTVLDRWEVNTRLENNGTEIIPDVAKSIQNKMYEKKLKKEEIAGVGVGVPGPVTENGEVIVAVNLHWGHTKVAKDLEKLLNIPVKAGNDANVAALGEMWKGGGRGTKNLIMVTLGTGVGGGIIVDGKIVAGAHGAGGEIGHASVEPDFPIACNCGNHGCLEQFTSATGIVRIAKEEIAKAENTKTVLIENEISAKSIFDAYKEGDEVSKKIVNQFARYLGKALAIFACVIDPEIFVIGGGVSKAGQPLLRAVEQYYRKFAFKSCKETPLVQAKLGNDAGIYGAAKLALDAAR</sequence>
<dbReference type="KEGG" id="bliq:INP51_00840"/>
<dbReference type="PANTHER" id="PTHR18964">
    <property type="entry name" value="ROK (REPRESSOR, ORF, KINASE) FAMILY"/>
    <property type="match status" value="1"/>
</dbReference>
<evidence type="ECO:0000256" key="3">
    <source>
        <dbReference type="ARBA" id="ARBA00014701"/>
    </source>
</evidence>
<proteinExistence type="inferred from homology"/>
<dbReference type="Pfam" id="PF00480">
    <property type="entry name" value="ROK"/>
    <property type="match status" value="1"/>
</dbReference>
<dbReference type="InterPro" id="IPR049874">
    <property type="entry name" value="ROK_cs"/>
</dbReference>
<dbReference type="PROSITE" id="PS01125">
    <property type="entry name" value="ROK"/>
    <property type="match status" value="1"/>
</dbReference>
<dbReference type="Proteomes" id="UP000593601">
    <property type="component" value="Chromosome"/>
</dbReference>
<dbReference type="GO" id="GO:0004340">
    <property type="term" value="F:glucokinase activity"/>
    <property type="evidence" value="ECO:0007669"/>
    <property type="project" value="UniProtKB-EC"/>
</dbReference>
<evidence type="ECO:0000256" key="5">
    <source>
        <dbReference type="ARBA" id="ARBA00022741"/>
    </source>
</evidence>
<reference evidence="9 10" key="1">
    <citation type="submission" date="2020-10" db="EMBL/GenBank/DDBJ databases">
        <title>Blautia liquoris sp.nov., isolated from the mud in a fermentation cellar used for the production of Chinese strong-flavoured liquor.</title>
        <authorList>
            <person name="Lu L."/>
        </authorList>
    </citation>
    <scope>NUCLEOTIDE SEQUENCE [LARGE SCALE GENOMIC DNA]</scope>
    <source>
        <strain evidence="9 10">LZLJ-3</strain>
    </source>
</reference>
<organism evidence="9 10">
    <name type="scientific">Blautia liquoris</name>
    <dbReference type="NCBI Taxonomy" id="2779518"/>
    <lineage>
        <taxon>Bacteria</taxon>
        <taxon>Bacillati</taxon>
        <taxon>Bacillota</taxon>
        <taxon>Clostridia</taxon>
        <taxon>Lachnospirales</taxon>
        <taxon>Lachnospiraceae</taxon>
        <taxon>Blautia</taxon>
    </lineage>
</organism>
<evidence type="ECO:0000256" key="1">
    <source>
        <dbReference type="ARBA" id="ARBA00006479"/>
    </source>
</evidence>
<keyword evidence="4 9" id="KW-0808">Transferase</keyword>
<keyword evidence="5" id="KW-0547">Nucleotide-binding</keyword>
<evidence type="ECO:0000256" key="2">
    <source>
        <dbReference type="ARBA" id="ARBA00012323"/>
    </source>
</evidence>
<dbReference type="EMBL" id="CP063304">
    <property type="protein sequence ID" value="QOV19565.1"/>
    <property type="molecule type" value="Genomic_DNA"/>
</dbReference>
<dbReference type="InterPro" id="IPR000600">
    <property type="entry name" value="ROK"/>
</dbReference>
<name>A0A7M2RGX1_9FIRM</name>
<dbReference type="GO" id="GO:0005737">
    <property type="term" value="C:cytoplasm"/>
    <property type="evidence" value="ECO:0007669"/>
    <property type="project" value="InterPro"/>
</dbReference>
<evidence type="ECO:0000256" key="4">
    <source>
        <dbReference type="ARBA" id="ARBA00022679"/>
    </source>
</evidence>
<accession>A0A7M2RGX1</accession>
<dbReference type="GO" id="GO:0005524">
    <property type="term" value="F:ATP binding"/>
    <property type="evidence" value="ECO:0007669"/>
    <property type="project" value="UniProtKB-KW"/>
</dbReference>
<evidence type="ECO:0000313" key="9">
    <source>
        <dbReference type="EMBL" id="QOV19565.1"/>
    </source>
</evidence>
<dbReference type="GO" id="GO:0006096">
    <property type="term" value="P:glycolytic process"/>
    <property type="evidence" value="ECO:0007669"/>
    <property type="project" value="InterPro"/>
</dbReference>
<dbReference type="EC" id="2.7.1.2" evidence="2"/>
<dbReference type="InterPro" id="IPR004654">
    <property type="entry name" value="ROK_glcA"/>
</dbReference>
<evidence type="ECO:0000313" key="10">
    <source>
        <dbReference type="Proteomes" id="UP000593601"/>
    </source>
</evidence>
<keyword evidence="10" id="KW-1185">Reference proteome</keyword>
<evidence type="ECO:0000256" key="8">
    <source>
        <dbReference type="ARBA" id="ARBA00032386"/>
    </source>
</evidence>